<gene>
    <name evidence="2" type="ORF">NUITMVK2_1470</name>
</gene>
<evidence type="ECO:0000313" key="3">
    <source>
        <dbReference type="Proteomes" id="UP001319930"/>
    </source>
</evidence>
<reference evidence="2 3" key="2">
    <citation type="submission" date="2021-09" db="EMBL/GenBank/DDBJ databases">
        <title>Whole genome sequencing of antimicrobial-resistant bacteria isolated from aquatic animals, plants, and environment in Asia.</title>
        <authorList>
            <person name="Hirabayashi A."/>
            <person name="Suzuki M."/>
        </authorList>
    </citation>
    <scope>NUCLEOTIDE SEQUENCE [LARGE SCALE GENOMIC DNA]</scope>
    <source>
        <strain evidence="2 3">NUITM-VK2</strain>
        <plasmid evidence="2 3">pNUITM-VK2</plasmid>
    </source>
</reference>
<dbReference type="RefSeq" id="WP_017900694.1">
    <property type="nucleotide sequence ID" value="NZ_AP018583.1"/>
</dbReference>
<sequence>MSESKAFRPDGGGMSLGRIQEIADNPYCDEEKRWLAQTFLARASQKPAAYVDAVNLRQLQRGEVESAVIFTNMECTALYLNPPAILNGVDTAQVTRSADLLDLELRIAEAKKMGLDTTSVEQKYHELIEEIRSNRHHSGNER</sequence>
<dbReference type="EMBL" id="KU318421">
    <property type="protein sequence ID" value="ANS55348.1"/>
    <property type="molecule type" value="Genomic_DNA"/>
</dbReference>
<organism evidence="1">
    <name type="scientific">Klebsiella pneumoniae</name>
    <dbReference type="NCBI Taxonomy" id="573"/>
    <lineage>
        <taxon>Bacteria</taxon>
        <taxon>Pseudomonadati</taxon>
        <taxon>Pseudomonadota</taxon>
        <taxon>Gammaproteobacteria</taxon>
        <taxon>Enterobacterales</taxon>
        <taxon>Enterobacteriaceae</taxon>
        <taxon>Klebsiella/Raoultella group</taxon>
        <taxon>Klebsiella</taxon>
        <taxon>Klebsiella pneumoniae complex</taxon>
    </lineage>
</organism>
<dbReference type="AlphaFoldDB" id="A0A1B1LQM2"/>
<dbReference type="EMBL" id="AP025164">
    <property type="protein sequence ID" value="BDB31033.1"/>
    <property type="molecule type" value="Genomic_DNA"/>
</dbReference>
<dbReference type="GeneID" id="93756908"/>
<keyword evidence="1" id="KW-0614">Plasmid</keyword>
<accession>A0A1B1LQM2</accession>
<reference evidence="1" key="1">
    <citation type="submission" date="2015-12" db="EMBL/GenBank/DDBJ databases">
        <title>Klebsiella pneumoniae strain KP04 plasmid pKP04VIM, complete sequence.</title>
        <authorList>
            <person name="Li R."/>
            <person name="Lin D."/>
            <person name="Chen C."/>
        </authorList>
    </citation>
    <scope>NUCLEOTIDE SEQUENCE</scope>
    <source>
        <plasmid evidence="1">pKP04VIM</plasmid>
    </source>
</reference>
<evidence type="ECO:0000313" key="2">
    <source>
        <dbReference type="EMBL" id="BDB31033.1"/>
    </source>
</evidence>
<geneLocation type="plasmid" evidence="1">
    <name>pKP04VIM</name>
</geneLocation>
<name>A0A1B1LQM2_KLEPN</name>
<evidence type="ECO:0000313" key="1">
    <source>
        <dbReference type="EMBL" id="ANS55348.1"/>
    </source>
</evidence>
<protein>
    <submittedName>
        <fullName evidence="1">Uncharacterized protein</fullName>
    </submittedName>
</protein>
<geneLocation type="plasmid" evidence="2 3">
    <name>pNUITM-VK2</name>
</geneLocation>
<proteinExistence type="predicted"/>
<dbReference type="Proteomes" id="UP001319930">
    <property type="component" value="Plasmid pNUITM-VK2"/>
</dbReference>